<dbReference type="Gene3D" id="3.40.250.10">
    <property type="entry name" value="Rhodanese-like domain"/>
    <property type="match status" value="1"/>
</dbReference>
<evidence type="ECO:0000259" key="13">
    <source>
        <dbReference type="PROSITE" id="PS50206"/>
    </source>
</evidence>
<organism evidence="14 15">
    <name type="scientific">Dawidia soli</name>
    <dbReference type="NCBI Taxonomy" id="2782352"/>
    <lineage>
        <taxon>Bacteria</taxon>
        <taxon>Pseudomonadati</taxon>
        <taxon>Bacteroidota</taxon>
        <taxon>Cytophagia</taxon>
        <taxon>Cytophagales</taxon>
        <taxon>Chryseotaleaceae</taxon>
        <taxon>Dawidia</taxon>
    </lineage>
</organism>
<evidence type="ECO:0000256" key="11">
    <source>
        <dbReference type="ARBA" id="ARBA00075328"/>
    </source>
</evidence>
<sequence length="386" mass="42551">MNTLTNEEIKRYGRHLVLEEFGMNGQQRLKQARVLVVGAGGLGSPSLLYLAAAGVGTLGIVDFDTVDLSNLQRQILFTTADIGRNKAVAAAGRLQQLNPTITLRTHTARITAANAPELVAAYDVVLDGTDNFPTRYLLNDACVLLDKPLVYGSILRFEGQVAVFNFRYADGRYSANYRDLFPVPPDPASVPNCEQAGVLGVLPGMIGSMQANEVIKILTGVGEPLADRLLLLDSTTMRQQVIRIKPQGGRDSIKQLLDYDEFCGISADKSKSLNVNNQDYTMKEVTVQELKEMMDSGADFQLIDVREPHEFDICNLQGELIPQADVPHSVDRISKDKKVVIHCRSGARSGNMVQWLEKNHGFTNLYNLQGGILAWARDIDPEMPTY</sequence>
<dbReference type="GO" id="GO:0005524">
    <property type="term" value="F:ATP binding"/>
    <property type="evidence" value="ECO:0007669"/>
    <property type="project" value="UniProtKB-KW"/>
</dbReference>
<evidence type="ECO:0000256" key="5">
    <source>
        <dbReference type="ARBA" id="ARBA00052218"/>
    </source>
</evidence>
<protein>
    <recommendedName>
        <fullName evidence="9">Molybdopterin-synthase adenylyltransferase</fullName>
        <ecNumber evidence="8">2.7.7.80</ecNumber>
    </recommendedName>
    <alternativeName>
        <fullName evidence="12">MoaD protein adenylase</fullName>
    </alternativeName>
    <alternativeName>
        <fullName evidence="10">Molybdopterin-converting factor subunit 1 adenylase</fullName>
    </alternativeName>
    <alternativeName>
        <fullName evidence="11">Sulfur carrier protein MoaD adenylyltransferase</fullName>
    </alternativeName>
</protein>
<dbReference type="EMBL" id="JAHESC010000012">
    <property type="protein sequence ID" value="MBT1686988.1"/>
    <property type="molecule type" value="Genomic_DNA"/>
</dbReference>
<evidence type="ECO:0000256" key="9">
    <source>
        <dbReference type="ARBA" id="ARBA00073635"/>
    </source>
</evidence>
<dbReference type="GO" id="GO:0004792">
    <property type="term" value="F:thiosulfate-cyanide sulfurtransferase activity"/>
    <property type="evidence" value="ECO:0007669"/>
    <property type="project" value="TreeGrafter"/>
</dbReference>
<feature type="domain" description="Rhodanese" evidence="13">
    <location>
        <begin position="296"/>
        <end position="384"/>
    </location>
</feature>
<evidence type="ECO:0000256" key="8">
    <source>
        <dbReference type="ARBA" id="ARBA00066884"/>
    </source>
</evidence>
<keyword evidence="14" id="KW-0548">Nucleotidyltransferase</keyword>
<keyword evidence="15" id="KW-1185">Reference proteome</keyword>
<dbReference type="NCBIfam" id="NF004281">
    <property type="entry name" value="PRK05690.1"/>
    <property type="match status" value="1"/>
</dbReference>
<evidence type="ECO:0000256" key="12">
    <source>
        <dbReference type="ARBA" id="ARBA00078531"/>
    </source>
</evidence>
<dbReference type="EC" id="2.7.7.80" evidence="8"/>
<evidence type="ECO:0000256" key="2">
    <source>
        <dbReference type="ARBA" id="ARBA00022679"/>
    </source>
</evidence>
<accession>A0AAP2D7Q8</accession>
<dbReference type="GO" id="GO:0061605">
    <property type="term" value="F:molybdopterin-synthase adenylyltransferase activity"/>
    <property type="evidence" value="ECO:0007669"/>
    <property type="project" value="UniProtKB-EC"/>
</dbReference>
<dbReference type="InterPro" id="IPR045886">
    <property type="entry name" value="ThiF/MoeB/HesA"/>
</dbReference>
<dbReference type="SUPFAM" id="SSF69572">
    <property type="entry name" value="Activating enzymes of the ubiquitin-like proteins"/>
    <property type="match status" value="1"/>
</dbReference>
<comment type="function">
    <text evidence="6">Catalyzes the adenylation by ATP of the carboxyl group of the C-terminal glycine of sulfur carrier protein MoaD.</text>
</comment>
<evidence type="ECO:0000313" key="14">
    <source>
        <dbReference type="EMBL" id="MBT1686988.1"/>
    </source>
</evidence>
<dbReference type="GO" id="GO:0008146">
    <property type="term" value="F:sulfotransferase activity"/>
    <property type="evidence" value="ECO:0007669"/>
    <property type="project" value="TreeGrafter"/>
</dbReference>
<dbReference type="InterPro" id="IPR000594">
    <property type="entry name" value="ThiF_NAD_FAD-bd"/>
</dbReference>
<evidence type="ECO:0000256" key="4">
    <source>
        <dbReference type="ARBA" id="ARBA00022840"/>
    </source>
</evidence>
<dbReference type="InterPro" id="IPR036873">
    <property type="entry name" value="Rhodanese-like_dom_sf"/>
</dbReference>
<evidence type="ECO:0000256" key="7">
    <source>
        <dbReference type="ARBA" id="ARBA00063809"/>
    </source>
</evidence>
<dbReference type="FunFam" id="3.40.50.720:FF:000033">
    <property type="entry name" value="Adenylyltransferase and sulfurtransferase MOCS3"/>
    <property type="match status" value="1"/>
</dbReference>
<dbReference type="SMART" id="SM00450">
    <property type="entry name" value="RHOD"/>
    <property type="match status" value="1"/>
</dbReference>
<dbReference type="RefSeq" id="WP_254090221.1">
    <property type="nucleotide sequence ID" value="NZ_JAHESC010000012.1"/>
</dbReference>
<name>A0AAP2D7Q8_9BACT</name>
<dbReference type="AlphaFoldDB" id="A0AAP2D7Q8"/>
<keyword evidence="4" id="KW-0067">ATP-binding</keyword>
<evidence type="ECO:0000256" key="10">
    <source>
        <dbReference type="ARBA" id="ARBA00075110"/>
    </source>
</evidence>
<dbReference type="PANTHER" id="PTHR10953:SF102">
    <property type="entry name" value="ADENYLYLTRANSFERASE AND SULFURTRANSFERASE MOCS3"/>
    <property type="match status" value="1"/>
</dbReference>
<dbReference type="Proteomes" id="UP001319180">
    <property type="component" value="Unassembled WGS sequence"/>
</dbReference>
<dbReference type="GO" id="GO:0005829">
    <property type="term" value="C:cytosol"/>
    <property type="evidence" value="ECO:0007669"/>
    <property type="project" value="TreeGrafter"/>
</dbReference>
<reference evidence="14 15" key="1">
    <citation type="submission" date="2021-05" db="EMBL/GenBank/DDBJ databases">
        <title>A Polyphasic approach of four new species of the genus Ohtaekwangia: Ohtaekwangia histidinii sp. nov., Ohtaekwangia cretensis sp. nov., Ohtaekwangia indiensis sp. nov., Ohtaekwangia reichenbachii sp. nov. from diverse environment.</title>
        <authorList>
            <person name="Octaviana S."/>
        </authorList>
    </citation>
    <scope>NUCLEOTIDE SEQUENCE [LARGE SCALE GENOMIC DNA]</scope>
    <source>
        <strain evidence="14 15">PWU37</strain>
    </source>
</reference>
<evidence type="ECO:0000313" key="15">
    <source>
        <dbReference type="Proteomes" id="UP001319180"/>
    </source>
</evidence>
<dbReference type="InterPro" id="IPR001763">
    <property type="entry name" value="Rhodanese-like_dom"/>
</dbReference>
<gene>
    <name evidence="14" type="primary">moeB</name>
    <name evidence="14" type="ORF">KK078_10490</name>
</gene>
<dbReference type="GO" id="GO:0008641">
    <property type="term" value="F:ubiquitin-like modifier activating enzyme activity"/>
    <property type="evidence" value="ECO:0007669"/>
    <property type="project" value="InterPro"/>
</dbReference>
<evidence type="ECO:0000256" key="3">
    <source>
        <dbReference type="ARBA" id="ARBA00022741"/>
    </source>
</evidence>
<dbReference type="Gene3D" id="3.40.50.720">
    <property type="entry name" value="NAD(P)-binding Rossmann-like Domain"/>
    <property type="match status" value="1"/>
</dbReference>
<evidence type="ECO:0000256" key="1">
    <source>
        <dbReference type="ARBA" id="ARBA00009919"/>
    </source>
</evidence>
<dbReference type="Pfam" id="PF00899">
    <property type="entry name" value="ThiF"/>
    <property type="match status" value="1"/>
</dbReference>
<dbReference type="PANTHER" id="PTHR10953">
    <property type="entry name" value="UBIQUITIN-ACTIVATING ENZYME E1"/>
    <property type="match status" value="1"/>
</dbReference>
<proteinExistence type="inferred from homology"/>
<evidence type="ECO:0000256" key="6">
    <source>
        <dbReference type="ARBA" id="ARBA00055169"/>
    </source>
</evidence>
<dbReference type="PROSITE" id="PS50206">
    <property type="entry name" value="RHODANESE_3"/>
    <property type="match status" value="1"/>
</dbReference>
<dbReference type="InterPro" id="IPR035985">
    <property type="entry name" value="Ubiquitin-activating_enz"/>
</dbReference>
<dbReference type="CDD" id="cd00757">
    <property type="entry name" value="ThiF_MoeB_HesA_family"/>
    <property type="match status" value="1"/>
</dbReference>
<comment type="catalytic activity">
    <reaction evidence="5">
        <text>[molybdopterin-synthase sulfur-carrier protein]-C-terminal Gly-Gly + ATP + H(+) = [molybdopterin-synthase sulfur-carrier protein]-C-terminal Gly-Gly-AMP + diphosphate</text>
        <dbReference type="Rhea" id="RHEA:43616"/>
        <dbReference type="Rhea" id="RHEA-COMP:12159"/>
        <dbReference type="Rhea" id="RHEA-COMP:12202"/>
        <dbReference type="ChEBI" id="CHEBI:15378"/>
        <dbReference type="ChEBI" id="CHEBI:30616"/>
        <dbReference type="ChEBI" id="CHEBI:33019"/>
        <dbReference type="ChEBI" id="CHEBI:90618"/>
        <dbReference type="ChEBI" id="CHEBI:90778"/>
        <dbReference type="EC" id="2.7.7.80"/>
    </reaction>
</comment>
<comment type="caution">
    <text evidence="14">The sequence shown here is derived from an EMBL/GenBank/DDBJ whole genome shotgun (WGS) entry which is preliminary data.</text>
</comment>
<keyword evidence="2" id="KW-0808">Transferase</keyword>
<comment type="similarity">
    <text evidence="1">Belongs to the HesA/MoeB/ThiF family.</text>
</comment>
<keyword evidence="3" id="KW-0547">Nucleotide-binding</keyword>
<dbReference type="Pfam" id="PF00581">
    <property type="entry name" value="Rhodanese"/>
    <property type="match status" value="1"/>
</dbReference>
<comment type="subunit">
    <text evidence="7">Homodimer. Forms a stable heterotetrameric complex of 2 MoeB and 2 MoaD during adenylation of MoaD.</text>
</comment>